<keyword evidence="1" id="KW-0472">Membrane</keyword>
<proteinExistence type="predicted"/>
<organism evidence="2">
    <name type="scientific">Candidatus Methanomethylicus mesodigestus</name>
    <dbReference type="NCBI Taxonomy" id="1867258"/>
    <lineage>
        <taxon>Archaea</taxon>
        <taxon>Thermoproteota</taxon>
        <taxon>Methanosuratincolia</taxon>
        <taxon>Candidatus Methanomethylicales</taxon>
        <taxon>Candidatus Methanomethylicaceae</taxon>
        <taxon>Candidatus Methanomethylicus</taxon>
    </lineage>
</organism>
<dbReference type="EMBL" id="DSTX01000011">
    <property type="protein sequence ID" value="HFK20985.1"/>
    <property type="molecule type" value="Genomic_DNA"/>
</dbReference>
<comment type="caution">
    <text evidence="2">The sequence shown here is derived from an EMBL/GenBank/DDBJ whole genome shotgun (WGS) entry which is preliminary data.</text>
</comment>
<evidence type="ECO:0000256" key="1">
    <source>
        <dbReference type="SAM" id="Phobius"/>
    </source>
</evidence>
<gene>
    <name evidence="2" type="ORF">ENS19_06900</name>
</gene>
<feature type="transmembrane region" description="Helical" evidence="1">
    <location>
        <begin position="12"/>
        <end position="33"/>
    </location>
</feature>
<evidence type="ECO:0000313" key="2">
    <source>
        <dbReference type="EMBL" id="HFK20985.1"/>
    </source>
</evidence>
<keyword evidence="1" id="KW-0812">Transmembrane</keyword>
<keyword evidence="1" id="KW-1133">Transmembrane helix</keyword>
<accession>A0A7C3F0V4</accession>
<feature type="transmembrane region" description="Helical" evidence="1">
    <location>
        <begin position="39"/>
        <end position="61"/>
    </location>
</feature>
<dbReference type="AlphaFoldDB" id="A0A7C3F0V4"/>
<reference evidence="2" key="1">
    <citation type="journal article" date="2020" name="mSystems">
        <title>Genome- and Community-Level Interaction Insights into Carbon Utilization and Element Cycling Functions of Hydrothermarchaeota in Hydrothermal Sediment.</title>
        <authorList>
            <person name="Zhou Z."/>
            <person name="Liu Y."/>
            <person name="Xu W."/>
            <person name="Pan J."/>
            <person name="Luo Z.H."/>
            <person name="Li M."/>
        </authorList>
    </citation>
    <scope>NUCLEOTIDE SEQUENCE [LARGE SCALE GENOMIC DNA]</scope>
    <source>
        <strain evidence="2">SpSt-468</strain>
    </source>
</reference>
<protein>
    <submittedName>
        <fullName evidence="2">Uncharacterized protein</fullName>
    </submittedName>
</protein>
<sequence>MMSKTKRRQPKFAIASIILTVAAFVIFVAASFIDPISEYSSYLMIVGLALLIASWGIYFFAGKPQKEAAEAPETVMTVIGCKGCDIREERAFATGDYIFKDLGPCKKCSGSSFIKAIYAVTPPKKE</sequence>
<name>A0A7C3F0V4_9CREN</name>